<keyword evidence="3" id="KW-0804">Transcription</keyword>
<dbReference type="Pfam" id="PF13412">
    <property type="entry name" value="HTH_24"/>
    <property type="match status" value="1"/>
</dbReference>
<dbReference type="SMART" id="SM00344">
    <property type="entry name" value="HTH_ASNC"/>
    <property type="match status" value="1"/>
</dbReference>
<dbReference type="Proteomes" id="UP000661077">
    <property type="component" value="Unassembled WGS sequence"/>
</dbReference>
<evidence type="ECO:0000256" key="2">
    <source>
        <dbReference type="ARBA" id="ARBA00023125"/>
    </source>
</evidence>
<dbReference type="InterPro" id="IPR036388">
    <property type="entry name" value="WH-like_DNA-bd_sf"/>
</dbReference>
<dbReference type="Pfam" id="PF01037">
    <property type="entry name" value="AsnC_trans_reg"/>
    <property type="match status" value="1"/>
</dbReference>
<dbReference type="InterPro" id="IPR019887">
    <property type="entry name" value="Tscrpt_reg_AsnC/Lrp_C"/>
</dbReference>
<dbReference type="Gene3D" id="3.30.70.920">
    <property type="match status" value="1"/>
</dbReference>
<dbReference type="PRINTS" id="PR00033">
    <property type="entry name" value="HTHASNC"/>
</dbReference>
<dbReference type="SUPFAM" id="SSF54909">
    <property type="entry name" value="Dimeric alpha+beta barrel"/>
    <property type="match status" value="1"/>
</dbReference>
<gene>
    <name evidence="5" type="ORF">JM946_12005</name>
</gene>
<dbReference type="InterPro" id="IPR011008">
    <property type="entry name" value="Dimeric_a/b-barrel"/>
</dbReference>
<dbReference type="InterPro" id="IPR011991">
    <property type="entry name" value="ArsR-like_HTH"/>
</dbReference>
<dbReference type="SUPFAM" id="SSF46785">
    <property type="entry name" value="Winged helix' DNA-binding domain"/>
    <property type="match status" value="1"/>
</dbReference>
<keyword evidence="2" id="KW-0238">DNA-binding</keyword>
<dbReference type="PANTHER" id="PTHR30154:SF17">
    <property type="entry name" value="DNA-BINDING TRANSCRIPTIONAL ACTIVATOR DECR"/>
    <property type="match status" value="1"/>
</dbReference>
<dbReference type="InterPro" id="IPR019888">
    <property type="entry name" value="Tscrpt_reg_AsnC-like"/>
</dbReference>
<keyword evidence="6" id="KW-1185">Reference proteome</keyword>
<dbReference type="InterPro" id="IPR036390">
    <property type="entry name" value="WH_DNA-bd_sf"/>
</dbReference>
<reference evidence="5 6" key="1">
    <citation type="journal article" date="2021" name="Int. J. Syst. Evol. Microbiol.">
        <title>Steroidobacter gossypii sp. nov., isolated from soil of cotton cropping field.</title>
        <authorList>
            <person name="Huang R."/>
            <person name="Yang S."/>
            <person name="Zhen C."/>
            <person name="Liu W."/>
        </authorList>
    </citation>
    <scope>NUCLEOTIDE SEQUENCE [LARGE SCALE GENOMIC DNA]</scope>
    <source>
        <strain evidence="5 6">S1-65</strain>
    </source>
</reference>
<evidence type="ECO:0000259" key="4">
    <source>
        <dbReference type="PROSITE" id="PS50956"/>
    </source>
</evidence>
<feature type="domain" description="HTH asnC-type" evidence="4">
    <location>
        <begin position="5"/>
        <end position="66"/>
    </location>
</feature>
<protein>
    <submittedName>
        <fullName evidence="5">Lrp/AsnC family transcriptional regulator</fullName>
    </submittedName>
</protein>
<evidence type="ECO:0000256" key="1">
    <source>
        <dbReference type="ARBA" id="ARBA00023015"/>
    </source>
</evidence>
<evidence type="ECO:0000256" key="3">
    <source>
        <dbReference type="ARBA" id="ARBA00023163"/>
    </source>
</evidence>
<evidence type="ECO:0000313" key="5">
    <source>
        <dbReference type="EMBL" id="MBM0105479.1"/>
    </source>
</evidence>
<dbReference type="PROSITE" id="PS00519">
    <property type="entry name" value="HTH_ASNC_1"/>
    <property type="match status" value="1"/>
</dbReference>
<accession>A0ABS1WWX4</accession>
<dbReference type="PROSITE" id="PS50956">
    <property type="entry name" value="HTH_ASNC_2"/>
    <property type="match status" value="1"/>
</dbReference>
<evidence type="ECO:0000313" key="6">
    <source>
        <dbReference type="Proteomes" id="UP000661077"/>
    </source>
</evidence>
<dbReference type="EMBL" id="JAEVLS010000002">
    <property type="protein sequence ID" value="MBM0105479.1"/>
    <property type="molecule type" value="Genomic_DNA"/>
</dbReference>
<keyword evidence="1" id="KW-0805">Transcription regulation</keyword>
<dbReference type="CDD" id="cd00090">
    <property type="entry name" value="HTH_ARSR"/>
    <property type="match status" value="1"/>
</dbReference>
<dbReference type="PANTHER" id="PTHR30154">
    <property type="entry name" value="LEUCINE-RESPONSIVE REGULATORY PROTEIN"/>
    <property type="match status" value="1"/>
</dbReference>
<dbReference type="InterPro" id="IPR019885">
    <property type="entry name" value="Tscrpt_reg_HTH_AsnC-type_CS"/>
</dbReference>
<comment type="caution">
    <text evidence="5">The sequence shown here is derived from an EMBL/GenBank/DDBJ whole genome shotgun (WGS) entry which is preliminary data.</text>
</comment>
<dbReference type="Gene3D" id="1.10.10.10">
    <property type="entry name" value="Winged helix-like DNA-binding domain superfamily/Winged helix DNA-binding domain"/>
    <property type="match status" value="1"/>
</dbReference>
<organism evidence="5 6">
    <name type="scientific">Steroidobacter gossypii</name>
    <dbReference type="NCBI Taxonomy" id="2805490"/>
    <lineage>
        <taxon>Bacteria</taxon>
        <taxon>Pseudomonadati</taxon>
        <taxon>Pseudomonadota</taxon>
        <taxon>Gammaproteobacteria</taxon>
        <taxon>Steroidobacterales</taxon>
        <taxon>Steroidobacteraceae</taxon>
        <taxon>Steroidobacter</taxon>
    </lineage>
</organism>
<dbReference type="RefSeq" id="WP_203167519.1">
    <property type="nucleotide sequence ID" value="NZ_JAEVLS010000002.1"/>
</dbReference>
<sequence length="156" mass="18031">MMEGLDKIDLKILRALQEDASHSAAEIADSVGLSQSPCYRRIQRLKEEGYITRIVAMLDRRKLNLLTQLFVQVKVIRNDQQSLQEFTDYIRSFPEVLECHVILGAYDFLLRVVVRDMEAYEKFYFGKLSTVPNIREVNSFVAAWEVKSTTSLPLKV</sequence>
<proteinExistence type="predicted"/>
<name>A0ABS1WWX4_9GAMM</name>
<dbReference type="InterPro" id="IPR000485">
    <property type="entry name" value="AsnC-type_HTH_dom"/>
</dbReference>